<evidence type="ECO:0000313" key="2">
    <source>
        <dbReference type="Proteomes" id="UP000235388"/>
    </source>
</evidence>
<dbReference type="EMBL" id="PGCJ01000337">
    <property type="protein sequence ID" value="PLW31893.1"/>
    <property type="molecule type" value="Genomic_DNA"/>
</dbReference>
<dbReference type="AlphaFoldDB" id="A0A2N5U2E3"/>
<comment type="caution">
    <text evidence="1">The sequence shown here is derived from an EMBL/GenBank/DDBJ whole genome shotgun (WGS) entry which is preliminary data.</text>
</comment>
<protein>
    <submittedName>
        <fullName evidence="1">Uncharacterized protein</fullName>
    </submittedName>
</protein>
<organism evidence="1 2">
    <name type="scientific">Puccinia coronata f. sp. avenae</name>
    <dbReference type="NCBI Taxonomy" id="200324"/>
    <lineage>
        <taxon>Eukaryota</taxon>
        <taxon>Fungi</taxon>
        <taxon>Dikarya</taxon>
        <taxon>Basidiomycota</taxon>
        <taxon>Pucciniomycotina</taxon>
        <taxon>Pucciniomycetes</taxon>
        <taxon>Pucciniales</taxon>
        <taxon>Pucciniaceae</taxon>
        <taxon>Puccinia</taxon>
    </lineage>
</organism>
<dbReference type="STRING" id="200324.A0A2N5U2E3"/>
<accession>A0A2N5U2E3</accession>
<dbReference type="OrthoDB" id="3264316at2759"/>
<keyword evidence="2" id="KW-1185">Reference proteome</keyword>
<gene>
    <name evidence="1" type="ORF">PCANC_22756</name>
</gene>
<dbReference type="Proteomes" id="UP000235388">
    <property type="component" value="Unassembled WGS sequence"/>
</dbReference>
<proteinExistence type="predicted"/>
<reference evidence="1 2" key="1">
    <citation type="submission" date="2017-11" db="EMBL/GenBank/DDBJ databases">
        <title>De novo assembly and phasing of dikaryotic genomes from two isolates of Puccinia coronata f. sp. avenae, the causal agent of oat crown rust.</title>
        <authorList>
            <person name="Miller M.E."/>
            <person name="Zhang Y."/>
            <person name="Omidvar V."/>
            <person name="Sperschneider J."/>
            <person name="Schwessinger B."/>
            <person name="Raley C."/>
            <person name="Palmer J.M."/>
            <person name="Garnica D."/>
            <person name="Upadhyaya N."/>
            <person name="Rathjen J."/>
            <person name="Taylor J.M."/>
            <person name="Park R.F."/>
            <person name="Dodds P.N."/>
            <person name="Hirsch C.D."/>
            <person name="Kianian S.F."/>
            <person name="Figueroa M."/>
        </authorList>
    </citation>
    <scope>NUCLEOTIDE SEQUENCE [LARGE SCALE GENOMIC DNA]</scope>
    <source>
        <strain evidence="1">12NC29</strain>
    </source>
</reference>
<name>A0A2N5U2E3_9BASI</name>
<evidence type="ECO:0000313" key="1">
    <source>
        <dbReference type="EMBL" id="PLW31893.1"/>
    </source>
</evidence>
<sequence>MALQRRIKRDPYTHRGILHPIVLKNLPTQKAVSQEIGKLYNAVQDLFIEQLKGDPDDAEDQIQIMNQDGNINEEDQDEPGNSTELAADLIGEDQIKLEKNDVNELSDKDKNNQYTFKSCKTTLAKFRAIDQKLNKSPNSELLFVEICREKGCSRPYNIKQDVRSRWNSTLAQLTSIRQCSAAILEWQKDKRHGTLRPHQITQDELDLAGDLVDILQIFQEITLQVSTPGAA</sequence>
<dbReference type="SUPFAM" id="SSF53098">
    <property type="entry name" value="Ribonuclease H-like"/>
    <property type="match status" value="1"/>
</dbReference>
<dbReference type="InterPro" id="IPR012337">
    <property type="entry name" value="RNaseH-like_sf"/>
</dbReference>